<dbReference type="GeneID" id="85374578"/>
<sequence length="134" mass="14609">MECNSEGLAARRGLTVTTIHRLLVEDLPGTPKASGDQDKSSCSAEPTAYSTVHRKCLPIASESFILELRSYGWRFIRYADATSVVAMTNIYSQLKDDHLEEHLKKRAAKLGYIGHPADGDAATNTAIGPFVADE</sequence>
<dbReference type="Proteomes" id="UP001241169">
    <property type="component" value="Unassembled WGS sequence"/>
</dbReference>
<proteinExistence type="predicted"/>
<dbReference type="EMBL" id="MOPA01000005">
    <property type="protein sequence ID" value="KAK1540418.1"/>
    <property type="molecule type" value="Genomic_DNA"/>
</dbReference>
<protein>
    <submittedName>
        <fullName evidence="1">Uncharacterized protein</fullName>
    </submittedName>
</protein>
<comment type="caution">
    <text evidence="1">The sequence shown here is derived from an EMBL/GenBank/DDBJ whole genome shotgun (WGS) entry which is preliminary data.</text>
</comment>
<evidence type="ECO:0000313" key="2">
    <source>
        <dbReference type="Proteomes" id="UP001241169"/>
    </source>
</evidence>
<keyword evidence="2" id="KW-1185">Reference proteome</keyword>
<organism evidence="1 2">
    <name type="scientific">Colletotrichum paranaense</name>
    <dbReference type="NCBI Taxonomy" id="1914294"/>
    <lineage>
        <taxon>Eukaryota</taxon>
        <taxon>Fungi</taxon>
        <taxon>Dikarya</taxon>
        <taxon>Ascomycota</taxon>
        <taxon>Pezizomycotina</taxon>
        <taxon>Sordariomycetes</taxon>
        <taxon>Hypocreomycetidae</taxon>
        <taxon>Glomerellales</taxon>
        <taxon>Glomerellaceae</taxon>
        <taxon>Colletotrichum</taxon>
        <taxon>Colletotrichum acutatum species complex</taxon>
    </lineage>
</organism>
<accession>A0ABQ9SLM5</accession>
<gene>
    <name evidence="1" type="ORF">CPAR01_06407</name>
</gene>
<dbReference type="RefSeq" id="XP_060349553.1">
    <property type="nucleotide sequence ID" value="XM_060490679.1"/>
</dbReference>
<name>A0ABQ9SLM5_9PEZI</name>
<evidence type="ECO:0000313" key="1">
    <source>
        <dbReference type="EMBL" id="KAK1540418.1"/>
    </source>
</evidence>
<reference evidence="1 2" key="1">
    <citation type="submission" date="2016-10" db="EMBL/GenBank/DDBJ databases">
        <title>The genome sequence of Colletotrichum fioriniae PJ7.</title>
        <authorList>
            <person name="Baroncelli R."/>
        </authorList>
    </citation>
    <scope>NUCLEOTIDE SEQUENCE [LARGE SCALE GENOMIC DNA]</scope>
    <source>
        <strain evidence="1 2">IMI 384185</strain>
    </source>
</reference>